<evidence type="ECO:0000313" key="5">
    <source>
        <dbReference type="EnsemblMetazoa" id="ASTEI00721-PA"/>
    </source>
</evidence>
<dbReference type="Gene3D" id="3.40.50.2000">
    <property type="entry name" value="Glycogen Phosphorylase B"/>
    <property type="match status" value="2"/>
</dbReference>
<dbReference type="SUPFAM" id="SSF53756">
    <property type="entry name" value="UDP-Glycosyltransferase/glycogen phosphorylase"/>
    <property type="match status" value="1"/>
</dbReference>
<evidence type="ECO:0000256" key="2">
    <source>
        <dbReference type="ARBA" id="ARBA00022676"/>
    </source>
</evidence>
<dbReference type="CDD" id="cd03784">
    <property type="entry name" value="GT1_Gtf-like"/>
    <property type="match status" value="1"/>
</dbReference>
<dbReference type="GO" id="GO:0008194">
    <property type="term" value="F:UDP-glycosyltransferase activity"/>
    <property type="evidence" value="ECO:0007669"/>
    <property type="project" value="InterPro"/>
</dbReference>
<dbReference type="PANTHER" id="PTHR48043">
    <property type="entry name" value="EG:EG0003.4 PROTEIN-RELATED"/>
    <property type="match status" value="1"/>
</dbReference>
<dbReference type="Pfam" id="PF00201">
    <property type="entry name" value="UDPGT"/>
    <property type="match status" value="2"/>
</dbReference>
<evidence type="ECO:0000256" key="1">
    <source>
        <dbReference type="ARBA" id="ARBA00009995"/>
    </source>
</evidence>
<dbReference type="PROSITE" id="PS51257">
    <property type="entry name" value="PROKAR_LIPOPROTEIN"/>
    <property type="match status" value="1"/>
</dbReference>
<keyword evidence="2 4" id="KW-0328">Glycosyltransferase</keyword>
<dbReference type="PROSITE" id="PS00375">
    <property type="entry name" value="UDPGT"/>
    <property type="match status" value="1"/>
</dbReference>
<protein>
    <submittedName>
        <fullName evidence="5">Uncharacterized protein</fullName>
    </submittedName>
</protein>
<comment type="similarity">
    <text evidence="1 4">Belongs to the UDP-glycosyltransferase family.</text>
</comment>
<dbReference type="InterPro" id="IPR002213">
    <property type="entry name" value="UDP_glucos_trans"/>
</dbReference>
<organism evidence="5 6">
    <name type="scientific">Anopheles stephensi</name>
    <name type="common">Indo-Pakistan malaria mosquito</name>
    <dbReference type="NCBI Taxonomy" id="30069"/>
    <lineage>
        <taxon>Eukaryota</taxon>
        <taxon>Metazoa</taxon>
        <taxon>Ecdysozoa</taxon>
        <taxon>Arthropoda</taxon>
        <taxon>Hexapoda</taxon>
        <taxon>Insecta</taxon>
        <taxon>Pterygota</taxon>
        <taxon>Neoptera</taxon>
        <taxon>Endopterygota</taxon>
        <taxon>Diptera</taxon>
        <taxon>Nematocera</taxon>
        <taxon>Culicoidea</taxon>
        <taxon>Culicidae</taxon>
        <taxon>Anophelinae</taxon>
        <taxon>Anopheles</taxon>
    </lineage>
</organism>
<name>A0A182XWY5_ANOST</name>
<keyword evidence="6" id="KW-1185">Reference proteome</keyword>
<dbReference type="VEuPathDB" id="VectorBase:ASTEI00721"/>
<evidence type="ECO:0000256" key="4">
    <source>
        <dbReference type="RuleBase" id="RU003718"/>
    </source>
</evidence>
<dbReference type="OMA" id="WKYEGSA"/>
<dbReference type="EnsemblMetazoa" id="ASTEI00721-RA">
    <property type="protein sequence ID" value="ASTEI00721-PA"/>
    <property type="gene ID" value="ASTEI00721"/>
</dbReference>
<dbReference type="AlphaFoldDB" id="A0A182XWY5"/>
<dbReference type="STRING" id="30069.A0A182XWY5"/>
<dbReference type="FunFam" id="3.40.50.2000:FF:000682">
    <property type="entry name" value="UDP-glucuronosyltransferase"/>
    <property type="match status" value="1"/>
</dbReference>
<sequence length="579" mass="65689">MPLKKVLKNHHQLAVAKAMTLRILLLAGLLAASCCSGSDILMITMGGTKSHKIPFLELAKGLIPRGHNITFLNGFPADFTLHGLQEITPSGLVEYIRNYTNWDLLGARMRGDMPLSLWDAFRYSWQVCDATLEDKETMDLLGRKFDLMILDGAFPECALGLVYRLGVPFMYINTVGFYTGSMSWAGNPVPYSTTPVFYRPATDDMDFFERLSNTFHTLIADAVYTCAQLCIRSLFAHPVNSSPRRDDVRKYSESISQQLFTKSIEREQTNPAFREPSMLYLQHMVRRHLGSDVPNIWSLGRNVSFILQNGQASVTYPRPLLPNVAEIACIHCKPASALPKDLEDFIAGAGESGFIYVSMGSSVKAANMPDHLRKLLVQTFARLPYRVLWKYEASPALLTDLPANVRIARWLPQQDILGHRKLRAFVTHGGLLSMFETVYHGVPIVTMPVFCDHDANAAKAVTDGYALRLELATITSDKLIRAIHKVIHDPRYRREAKRRQILLKDQRSTPLETAIYWTEYVIRHNGAYHLQSPARNLNFLQYYCLDQMLFFAAVVYLMRTLTRLYLNPRIVQLGKEKLH</sequence>
<keyword evidence="3 4" id="KW-0808">Transferase</keyword>
<evidence type="ECO:0000256" key="3">
    <source>
        <dbReference type="ARBA" id="ARBA00022679"/>
    </source>
</evidence>
<dbReference type="FunFam" id="3.40.50.2000:FF:000021">
    <property type="entry name" value="UDP-glucuronosyltransferase"/>
    <property type="match status" value="1"/>
</dbReference>
<dbReference type="InterPro" id="IPR035595">
    <property type="entry name" value="UDP_glycos_trans_CS"/>
</dbReference>
<evidence type="ECO:0000313" key="6">
    <source>
        <dbReference type="Proteomes" id="UP000076408"/>
    </source>
</evidence>
<proteinExistence type="inferred from homology"/>
<reference evidence="6" key="1">
    <citation type="journal article" date="2014" name="Genome Biol.">
        <title>Genome analysis of a major urban malaria vector mosquito, Anopheles stephensi.</title>
        <authorList>
            <person name="Jiang X."/>
            <person name="Peery A."/>
            <person name="Hall A.B."/>
            <person name="Sharma A."/>
            <person name="Chen X.G."/>
            <person name="Waterhouse R.M."/>
            <person name="Komissarov A."/>
            <person name="Riehle M.M."/>
            <person name="Shouche Y."/>
            <person name="Sharakhova M.V."/>
            <person name="Lawson D."/>
            <person name="Pakpour N."/>
            <person name="Arensburger P."/>
            <person name="Davidson V.L."/>
            <person name="Eiglmeier K."/>
            <person name="Emrich S."/>
            <person name="George P."/>
            <person name="Kennedy R.C."/>
            <person name="Mane S.P."/>
            <person name="Maslen G."/>
            <person name="Oringanje C."/>
            <person name="Qi Y."/>
            <person name="Settlage R."/>
            <person name="Tojo M."/>
            <person name="Tubio J.M."/>
            <person name="Unger M.F."/>
            <person name="Wang B."/>
            <person name="Vernick K.D."/>
            <person name="Ribeiro J.M."/>
            <person name="James A.A."/>
            <person name="Michel K."/>
            <person name="Riehle M.A."/>
            <person name="Luckhart S."/>
            <person name="Sharakhov I.V."/>
            <person name="Tu Z."/>
        </authorList>
    </citation>
    <scope>NUCLEOTIDE SEQUENCE [LARGE SCALE GENOMIC DNA]</scope>
    <source>
        <strain evidence="6">Indian</strain>
    </source>
</reference>
<accession>A0A182XWY5</accession>
<dbReference type="Proteomes" id="UP000076408">
    <property type="component" value="Unassembled WGS sequence"/>
</dbReference>
<dbReference type="VEuPathDB" id="VectorBase:ASTE009116"/>
<dbReference type="VEuPathDB" id="VectorBase:ASTEI20_035037"/>
<dbReference type="PANTHER" id="PTHR48043:SF27">
    <property type="entry name" value="UDP-GLUCURONOSYLTRANSFERASE"/>
    <property type="match status" value="1"/>
</dbReference>
<reference evidence="5" key="2">
    <citation type="submission" date="2020-05" db="UniProtKB">
        <authorList>
            <consortium name="EnsemblMetazoa"/>
        </authorList>
    </citation>
    <scope>IDENTIFICATION</scope>
    <source>
        <strain evidence="5">Indian</strain>
    </source>
</reference>
<dbReference type="InterPro" id="IPR050271">
    <property type="entry name" value="UDP-glycosyltransferase"/>
</dbReference>